<keyword evidence="1" id="KW-0805">Transcription regulation</keyword>
<dbReference type="InterPro" id="IPR001647">
    <property type="entry name" value="HTH_TetR"/>
</dbReference>
<dbReference type="SUPFAM" id="SSF46689">
    <property type="entry name" value="Homeodomain-like"/>
    <property type="match status" value="1"/>
</dbReference>
<reference evidence="6" key="1">
    <citation type="submission" date="2020-02" db="EMBL/GenBank/DDBJ databases">
        <authorList>
            <person name="Meier V. D."/>
        </authorList>
    </citation>
    <scope>NUCLEOTIDE SEQUENCE</scope>
    <source>
        <strain evidence="6">AVDCRST_MAG54</strain>
    </source>
</reference>
<dbReference type="Pfam" id="PF00440">
    <property type="entry name" value="TetR_N"/>
    <property type="match status" value="1"/>
</dbReference>
<dbReference type="Gene3D" id="1.10.357.10">
    <property type="entry name" value="Tetracycline Repressor, domain 2"/>
    <property type="match status" value="1"/>
</dbReference>
<gene>
    <name evidence="6" type="ORF">AVDCRST_MAG54-2030</name>
</gene>
<dbReference type="Pfam" id="PF21993">
    <property type="entry name" value="TetR_C_13_2"/>
    <property type="match status" value="1"/>
</dbReference>
<evidence type="ECO:0000259" key="5">
    <source>
        <dbReference type="PROSITE" id="PS50977"/>
    </source>
</evidence>
<dbReference type="InterPro" id="IPR009057">
    <property type="entry name" value="Homeodomain-like_sf"/>
</dbReference>
<dbReference type="PANTHER" id="PTHR47506">
    <property type="entry name" value="TRANSCRIPTIONAL REGULATORY PROTEIN"/>
    <property type="match status" value="1"/>
</dbReference>
<dbReference type="SUPFAM" id="SSF48498">
    <property type="entry name" value="Tetracyclin repressor-like, C-terminal domain"/>
    <property type="match status" value="1"/>
</dbReference>
<accession>A0A6J4IJ15</accession>
<dbReference type="PANTHER" id="PTHR47506:SF3">
    <property type="entry name" value="HTH-TYPE TRANSCRIPTIONAL REGULATOR LMRA"/>
    <property type="match status" value="1"/>
</dbReference>
<evidence type="ECO:0000313" key="6">
    <source>
        <dbReference type="EMBL" id="CAA9251839.1"/>
    </source>
</evidence>
<dbReference type="InterPro" id="IPR036271">
    <property type="entry name" value="Tet_transcr_reg_TetR-rel_C_sf"/>
</dbReference>
<protein>
    <submittedName>
        <fullName evidence="6">Transcriptional regulator, AcrR family</fullName>
    </submittedName>
</protein>
<dbReference type="InterPro" id="IPR054156">
    <property type="entry name" value="YxaF_TetR_C"/>
</dbReference>
<evidence type="ECO:0000256" key="2">
    <source>
        <dbReference type="ARBA" id="ARBA00023125"/>
    </source>
</evidence>
<proteinExistence type="predicted"/>
<evidence type="ECO:0000256" key="4">
    <source>
        <dbReference type="PROSITE-ProRule" id="PRU00335"/>
    </source>
</evidence>
<evidence type="ECO:0000256" key="3">
    <source>
        <dbReference type="ARBA" id="ARBA00023163"/>
    </source>
</evidence>
<dbReference type="AlphaFoldDB" id="A0A6J4IJ15"/>
<organism evidence="6">
    <name type="scientific">uncultured Actinomycetospora sp</name>
    <dbReference type="NCBI Taxonomy" id="1135996"/>
    <lineage>
        <taxon>Bacteria</taxon>
        <taxon>Bacillati</taxon>
        <taxon>Actinomycetota</taxon>
        <taxon>Actinomycetes</taxon>
        <taxon>Pseudonocardiales</taxon>
        <taxon>Pseudonocardiaceae</taxon>
        <taxon>Actinomycetospora</taxon>
        <taxon>environmental samples</taxon>
    </lineage>
</organism>
<dbReference type="GO" id="GO:0003677">
    <property type="term" value="F:DNA binding"/>
    <property type="evidence" value="ECO:0007669"/>
    <property type="project" value="UniProtKB-UniRule"/>
</dbReference>
<dbReference type="EMBL" id="CADCTH010000270">
    <property type="protein sequence ID" value="CAA9251839.1"/>
    <property type="molecule type" value="Genomic_DNA"/>
</dbReference>
<feature type="DNA-binding region" description="H-T-H motif" evidence="4">
    <location>
        <begin position="27"/>
        <end position="46"/>
    </location>
</feature>
<feature type="domain" description="HTH tetR-type" evidence="5">
    <location>
        <begin position="4"/>
        <end position="64"/>
    </location>
</feature>
<name>A0A6J4IJ15_9PSEU</name>
<keyword evidence="2 4" id="KW-0238">DNA-binding</keyword>
<keyword evidence="3" id="KW-0804">Transcription</keyword>
<dbReference type="PROSITE" id="PS50977">
    <property type="entry name" value="HTH_TETR_2"/>
    <property type="match status" value="1"/>
</dbReference>
<sequence>MDKPPTRDRILFATAELFRRQGYTGTGLKTVVAQAEAPFGSLYHHFPGGKQQLGAEVIRASGAYFQALVLAVYDSQATTAESVWSVFAGAAETLEETDYVDACPIATVALEVASTDEVLRQATAEVFTSWTGVLTERLGKDRERALGILAALEGAFVLSRALRSTEPMYAAGRLAVAGL</sequence>
<evidence type="ECO:0000256" key="1">
    <source>
        <dbReference type="ARBA" id="ARBA00023015"/>
    </source>
</evidence>